<evidence type="ECO:0000313" key="1">
    <source>
        <dbReference type="EMBL" id="TLU61806.1"/>
    </source>
</evidence>
<dbReference type="SUPFAM" id="SSF53448">
    <property type="entry name" value="Nucleotide-diphospho-sugar transferases"/>
    <property type="match status" value="1"/>
</dbReference>
<accession>A0A5R9IDX4</accession>
<keyword evidence="2" id="KW-1185">Reference proteome</keyword>
<dbReference type="RefSeq" id="WP_138320572.1">
    <property type="nucleotide sequence ID" value="NZ_VCBC01000014.1"/>
</dbReference>
<proteinExistence type="predicted"/>
<dbReference type="InterPro" id="IPR029044">
    <property type="entry name" value="Nucleotide-diphossugar_trans"/>
</dbReference>
<organism evidence="1 2">
    <name type="scientific">Thalassotalea litorea</name>
    <dbReference type="NCBI Taxonomy" id="2020715"/>
    <lineage>
        <taxon>Bacteria</taxon>
        <taxon>Pseudomonadati</taxon>
        <taxon>Pseudomonadota</taxon>
        <taxon>Gammaproteobacteria</taxon>
        <taxon>Alteromonadales</taxon>
        <taxon>Colwelliaceae</taxon>
        <taxon>Thalassotalea</taxon>
    </lineage>
</organism>
<comment type="caution">
    <text evidence="1">The sequence shown here is derived from an EMBL/GenBank/DDBJ whole genome shotgun (WGS) entry which is preliminary data.</text>
</comment>
<name>A0A5R9IDX4_9GAMM</name>
<dbReference type="OrthoDB" id="6199505at2"/>
<dbReference type="AlphaFoldDB" id="A0A5R9IDX4"/>
<evidence type="ECO:0000313" key="2">
    <source>
        <dbReference type="Proteomes" id="UP000307790"/>
    </source>
</evidence>
<dbReference type="Gene3D" id="3.90.550.10">
    <property type="entry name" value="Spore Coat Polysaccharide Biosynthesis Protein SpsA, Chain A"/>
    <property type="match status" value="1"/>
</dbReference>
<dbReference type="Proteomes" id="UP000307790">
    <property type="component" value="Unassembled WGS sequence"/>
</dbReference>
<dbReference type="EMBL" id="VCBC01000014">
    <property type="protein sequence ID" value="TLU61806.1"/>
    <property type="molecule type" value="Genomic_DNA"/>
</dbReference>
<reference evidence="1 2" key="1">
    <citation type="submission" date="2019-05" db="EMBL/GenBank/DDBJ databases">
        <title>Genome sequences of Thalassotalea litorea 1K03283.</title>
        <authorList>
            <person name="Zhang D."/>
        </authorList>
    </citation>
    <scope>NUCLEOTIDE SEQUENCE [LARGE SCALE GENOMIC DNA]</scope>
    <source>
        <strain evidence="1 2">MCCC 1K03283</strain>
    </source>
</reference>
<protein>
    <recommendedName>
        <fullName evidence="3">Glycosyltransferase family 2 protein</fullName>
    </recommendedName>
</protein>
<sequence length="431" mass="48582">MRKLNWISSVIEYPIGVQARRDNLAIDKTFSKYLANFAEPEVTRLASFPQTLVFAQVVILPAYKESAEFCHRFNIVTESQQDKLLIVVINQPDTDMDIEPQRQLFEKIDHIGDRIWQCENLSLLQLKSGSFVLVVDRFTQPIPHKQGVGLARKIAADLACQLISQKQIQSPWVYSTDADAHLPENYFSTLANISDDTRALVFGFYHQAVDSIEHQQEGAATHLYELSMRYYVAGLSYAGSPYNFFTIGSILAFCADAYVKVRGFPKRAAGEDFYLLNKIAKLGKIKNEQSVQIKIDARVSDRVPFGTGPAVEKIINLQQNKQDYCYYQPQVFVELKQLLDAMNTSAGNLEELAIALQDLSAVCSRSLADIGFADFLDKLGAQSISSAQVNRQLRVWFDAFKTLKFIHALRDNGLPDIPLQQALNNPHFTTV</sequence>
<evidence type="ECO:0008006" key="3">
    <source>
        <dbReference type="Google" id="ProtNLM"/>
    </source>
</evidence>
<gene>
    <name evidence="1" type="ORF">FE810_13375</name>
</gene>